<accession>F4Q4A1</accession>
<dbReference type="SUPFAM" id="SSF89796">
    <property type="entry name" value="CoA-transferase family III (CaiB/BaiF)"/>
    <property type="match status" value="1"/>
</dbReference>
<sequence>MIGLLHRPLCFEIRCFKDFNKTISLSLFSLKVLKTTFKITFSKKSSFSKRSSILTALSLFSLKIHRQANRLISFSIIQLETADLEGWIKDKRMLNGIKVIELAGLAPAPFCGMVMADLGATVIRVDRVQDDGTIVGQPMDQLTRGKKSIAINLKQREGVALLADLCAQSDVLIDCYRPGVLEKLGLCPRMLLEKKNPRLIVARLTGYGQQGDYAKMAGHDINYIALSGALSLFGRKNEPPVFPANILGDFAGGGLLCAFGIVVSLYNRSVTGKGQIIDSSMMDGAAYLSTFVYKLKQARNGMWDNARGDNFLDTGAHYYEVYRTKDNKYISVGAIEPHFYATLIAKMGLSSEEVDQLPDQNDSQQWPAMKKRFQSIFETKTRDEWESIFKGTDACVAPVLEMDELHNHPHSSRLINNEKEINPAPRFLIPVAATKNEQSQQQANTIVTGGDTIQVLKDLYQYSPSTITLLIKSNIIGQEGYPKTSSL</sequence>
<comment type="similarity">
    <text evidence="1">Belongs to the CoA-transferase III family.</text>
</comment>
<evidence type="ECO:0000313" key="3">
    <source>
        <dbReference type="Proteomes" id="UP000007797"/>
    </source>
</evidence>
<evidence type="ECO:0000313" key="2">
    <source>
        <dbReference type="EMBL" id="EGG16963.1"/>
    </source>
</evidence>
<dbReference type="KEGG" id="dfa:DFA_07944"/>
<dbReference type="OMA" id="VVIDPFR"/>
<evidence type="ECO:0000256" key="1">
    <source>
        <dbReference type="ARBA" id="ARBA00008383"/>
    </source>
</evidence>
<dbReference type="GO" id="GO:0003824">
    <property type="term" value="F:catalytic activity"/>
    <property type="evidence" value="ECO:0007669"/>
    <property type="project" value="InterPro"/>
</dbReference>
<dbReference type="InterPro" id="IPR003673">
    <property type="entry name" value="CoA-Trfase_fam_III"/>
</dbReference>
<dbReference type="Proteomes" id="UP000007797">
    <property type="component" value="Unassembled WGS sequence"/>
</dbReference>
<dbReference type="Gene3D" id="3.40.50.10540">
    <property type="entry name" value="Crotonobetainyl-coa:carnitine coa-transferase, domain 1"/>
    <property type="match status" value="1"/>
</dbReference>
<protein>
    <recommendedName>
        <fullName evidence="4">Alpha-methylacyl-CoA racemase</fullName>
    </recommendedName>
</protein>
<dbReference type="PANTHER" id="PTHR48228:SF5">
    <property type="entry name" value="ALPHA-METHYLACYL-COA RACEMASE"/>
    <property type="match status" value="1"/>
</dbReference>
<dbReference type="Pfam" id="PF02515">
    <property type="entry name" value="CoA_transf_3"/>
    <property type="match status" value="1"/>
</dbReference>
<name>F4Q4A1_CACFS</name>
<dbReference type="AlphaFoldDB" id="F4Q4A1"/>
<dbReference type="RefSeq" id="XP_004355437.1">
    <property type="nucleotide sequence ID" value="XM_004355385.1"/>
</dbReference>
<dbReference type="GeneID" id="14869753"/>
<gene>
    <name evidence="2" type="ORF">DFA_07944</name>
</gene>
<organism evidence="2 3">
    <name type="scientific">Cavenderia fasciculata</name>
    <name type="common">Slime mold</name>
    <name type="synonym">Dictyostelium fasciculatum</name>
    <dbReference type="NCBI Taxonomy" id="261658"/>
    <lineage>
        <taxon>Eukaryota</taxon>
        <taxon>Amoebozoa</taxon>
        <taxon>Evosea</taxon>
        <taxon>Eumycetozoa</taxon>
        <taxon>Dictyostelia</taxon>
        <taxon>Acytosteliales</taxon>
        <taxon>Cavenderiaceae</taxon>
        <taxon>Cavenderia</taxon>
    </lineage>
</organism>
<evidence type="ECO:0008006" key="4">
    <source>
        <dbReference type="Google" id="ProtNLM"/>
    </source>
</evidence>
<keyword evidence="3" id="KW-1185">Reference proteome</keyword>
<dbReference type="OrthoDB" id="16747at2759"/>
<dbReference type="PANTHER" id="PTHR48228">
    <property type="entry name" value="SUCCINYL-COA--D-CITRAMALATE COA-TRANSFERASE"/>
    <property type="match status" value="1"/>
</dbReference>
<dbReference type="Gene3D" id="3.30.1540.10">
    <property type="entry name" value="formyl-coa transferase, domain 3"/>
    <property type="match status" value="1"/>
</dbReference>
<dbReference type="InterPro" id="IPR044855">
    <property type="entry name" value="CoA-Trfase_III_dom3_sf"/>
</dbReference>
<dbReference type="EMBL" id="GL883021">
    <property type="protein sequence ID" value="EGG16963.1"/>
    <property type="molecule type" value="Genomic_DNA"/>
</dbReference>
<proteinExistence type="inferred from homology"/>
<reference evidence="3" key="1">
    <citation type="journal article" date="2011" name="Genome Res.">
        <title>Phylogeny-wide analysis of social amoeba genomes highlights ancient origins for complex intercellular communication.</title>
        <authorList>
            <person name="Heidel A.J."/>
            <person name="Lawal H.M."/>
            <person name="Felder M."/>
            <person name="Schilde C."/>
            <person name="Helps N.R."/>
            <person name="Tunggal B."/>
            <person name="Rivero F."/>
            <person name="John U."/>
            <person name="Schleicher M."/>
            <person name="Eichinger L."/>
            <person name="Platzer M."/>
            <person name="Noegel A.A."/>
            <person name="Schaap P."/>
            <person name="Gloeckner G."/>
        </authorList>
    </citation>
    <scope>NUCLEOTIDE SEQUENCE [LARGE SCALE GENOMIC DNA]</scope>
    <source>
        <strain evidence="3">SH3</strain>
    </source>
</reference>
<dbReference type="InterPro" id="IPR050509">
    <property type="entry name" value="CoA-transferase_III"/>
</dbReference>
<dbReference type="STRING" id="1054147.F4Q4A1"/>
<dbReference type="InterPro" id="IPR023606">
    <property type="entry name" value="CoA-Trfase_III_dom_1_sf"/>
</dbReference>